<name>X1JFP8_9ZZZZ</name>
<feature type="non-terminal residue" evidence="1">
    <location>
        <position position="63"/>
    </location>
</feature>
<comment type="caution">
    <text evidence="1">The sequence shown here is derived from an EMBL/GenBank/DDBJ whole genome shotgun (WGS) entry which is preliminary data.</text>
</comment>
<gene>
    <name evidence="1" type="ORF">S03H2_70337</name>
</gene>
<evidence type="ECO:0000313" key="1">
    <source>
        <dbReference type="EMBL" id="GAH92827.1"/>
    </source>
</evidence>
<dbReference type="AlphaFoldDB" id="X1JFP8"/>
<dbReference type="EMBL" id="BARU01046713">
    <property type="protein sequence ID" value="GAH92827.1"/>
    <property type="molecule type" value="Genomic_DNA"/>
</dbReference>
<organism evidence="1">
    <name type="scientific">marine sediment metagenome</name>
    <dbReference type="NCBI Taxonomy" id="412755"/>
    <lineage>
        <taxon>unclassified sequences</taxon>
        <taxon>metagenomes</taxon>
        <taxon>ecological metagenomes</taxon>
    </lineage>
</organism>
<proteinExistence type="predicted"/>
<reference evidence="1" key="1">
    <citation type="journal article" date="2014" name="Front. Microbiol.">
        <title>High frequency of phylogenetically diverse reductive dehalogenase-homologous genes in deep subseafloor sedimentary metagenomes.</title>
        <authorList>
            <person name="Kawai M."/>
            <person name="Futagami T."/>
            <person name="Toyoda A."/>
            <person name="Takaki Y."/>
            <person name="Nishi S."/>
            <person name="Hori S."/>
            <person name="Arai W."/>
            <person name="Tsubouchi T."/>
            <person name="Morono Y."/>
            <person name="Uchiyama I."/>
            <person name="Ito T."/>
            <person name="Fujiyama A."/>
            <person name="Inagaki F."/>
            <person name="Takami H."/>
        </authorList>
    </citation>
    <scope>NUCLEOTIDE SEQUENCE</scope>
    <source>
        <strain evidence="1">Expedition CK06-06</strain>
    </source>
</reference>
<protein>
    <submittedName>
        <fullName evidence="1">Uncharacterized protein</fullName>
    </submittedName>
</protein>
<accession>X1JFP8</accession>
<sequence>MTAKKGNPKFYPLLGAVNQYPDAYYYAPLPCRCCHNFAYGTAGGENIIHDKDSLAGVDVEAPP</sequence>